<dbReference type="GO" id="GO:0006281">
    <property type="term" value="P:DNA repair"/>
    <property type="evidence" value="ECO:0007669"/>
    <property type="project" value="TreeGrafter"/>
</dbReference>
<organism evidence="7 8">
    <name type="scientific">[Candida] arabinofermentans NRRL YB-2248</name>
    <dbReference type="NCBI Taxonomy" id="983967"/>
    <lineage>
        <taxon>Eukaryota</taxon>
        <taxon>Fungi</taxon>
        <taxon>Dikarya</taxon>
        <taxon>Ascomycota</taxon>
        <taxon>Saccharomycotina</taxon>
        <taxon>Pichiomycetes</taxon>
        <taxon>Pichiales</taxon>
        <taxon>Pichiaceae</taxon>
        <taxon>Ogataea</taxon>
        <taxon>Ogataea/Candida clade</taxon>
    </lineage>
</organism>
<keyword evidence="8" id="KW-1185">Reference proteome</keyword>
<evidence type="ECO:0000313" key="8">
    <source>
        <dbReference type="Proteomes" id="UP000094801"/>
    </source>
</evidence>
<dbReference type="CDD" id="cd19953">
    <property type="entry name" value="PDS5"/>
    <property type="match status" value="1"/>
</dbReference>
<evidence type="ECO:0008006" key="9">
    <source>
        <dbReference type="Google" id="ProtNLM"/>
    </source>
</evidence>
<sequence>MAVTKGLQRLKINFKDNIISTFNKPIATKDLLTRLSNLSSELSSLDQDKIDIASSQPQLDAIKDNLINKKLTKHSNSGVQALVSCCLADILRLYAPDAPYNASQLSDLFKLFFDQFKRLDNQDDPYHHQHIYLLKRLVETRSIVLITDLPNSQQLIESIFDISYTLISSTDLNSQIEPLFVDVLTEVISESSSIPNKTLKLILNKFLNNSRAAQTKGTSVQGFQFTLDICKNNIDRMSRMITQFFSEIVYEGTQQVSNNKENDQSIMNDHTLTQLKKLHKLSIEVWKHVPELLSSVMGLIDNELEAADERIRISATETIGQIISFNQSRINFVTSHGDTYLNWIKKPLDRSPQVRSTWVKSTGEVLIARSDVVNDITKGLMKTLVDSDEKVRLVTVKQFLAIPPEIFLQKVANEAIMSTLSQLVREKHADIRNSSLSLLGTLYSSMFDKLYQGDEKLDKLVSWIPDDIFKLIYINDRSINAQVDFTLFEKIFPLESDSSKRTNRLLTIFSNLSDKGKSSFFAVVKRQQQLAGAVSQLLTFADQYNVDNLAVWNKIDKIVSWFTTTFPVEFNSRNSLTQFVNLNNKRFFRLLKLCTSVESDYDTIHNCMQELFAKLSDSKNIKITTGESSQSSVSPFEMLNTIKLLTYRSSLITYNQSNVVKIMNISKDLNSKLSPTAIEILDNISSVVPAVLKANISTLVESCIIQFDHTKKSYNDKDLKAVYHFSKRFPEMPLYSEDQKDQYFDNLRDLALRGTPLEAKYSLKILGTMKNDQIGHKEKAIKDIVMATVDNELNIDDEDLNTKLSTIAELFLIDYSLVEANSKKISSFLASKILLRNRTTGSEETDTNEPELDETEVWISDNDLLNSSTDCNSKLLALRIFVNWLKAVSGTENSGKTAEPIMKLLNSILASGGEIVSSKSDTYPTPKTYQARLRLEAGIQLLKLAKYPKYNQLILQPTINKLIYLVQDENSHVRSLITAKLKKYLSRSLISERFLPLVFFLAHEPNPSLKQDTSTWIRSTFKRKHQATTQRKNDLLFERSFVRFLHMLSHHDEFLELTNLPTQYQAISFALIYITFTLDLMATQDNISVLYYLTTRIKQHRDKLQPSPNILPESLFMLSDLTQLVVKRLTKHRNWNLVSWPGKLHLPTDLFARIEDEKLVREISTTLYIPDGIMKDVDELVNNKTKSVGKTPVKRIKRRKNVESDDDGATPRKKKMSSSSPVPQRRSAIKRRRVNYNYDNVDSTDHSESDDDEDDH</sequence>
<accession>A0A1E4SVN7</accession>
<comment type="subcellular location">
    <subcellularLocation>
        <location evidence="1">Nucleus</location>
    </subcellularLocation>
</comment>
<feature type="region of interest" description="Disordered" evidence="6">
    <location>
        <begin position="1188"/>
        <end position="1256"/>
    </location>
</feature>
<dbReference type="GO" id="GO:0051301">
    <property type="term" value="P:cell division"/>
    <property type="evidence" value="ECO:0007669"/>
    <property type="project" value="UniProtKB-KW"/>
</dbReference>
<dbReference type="EMBL" id="KV453862">
    <property type="protein sequence ID" value="ODV83565.1"/>
    <property type="molecule type" value="Genomic_DNA"/>
</dbReference>
<evidence type="ECO:0000256" key="5">
    <source>
        <dbReference type="ARBA" id="ARBA00023306"/>
    </source>
</evidence>
<evidence type="ECO:0000256" key="2">
    <source>
        <dbReference type="ARBA" id="ARBA00022618"/>
    </source>
</evidence>
<reference evidence="8" key="1">
    <citation type="submission" date="2016-04" db="EMBL/GenBank/DDBJ databases">
        <title>Comparative genomics of biotechnologically important yeasts.</title>
        <authorList>
            <consortium name="DOE Joint Genome Institute"/>
            <person name="Riley R."/>
            <person name="Haridas S."/>
            <person name="Wolfe K.H."/>
            <person name="Lopes M.R."/>
            <person name="Hittinger C.T."/>
            <person name="Goker M."/>
            <person name="Salamov A."/>
            <person name="Wisecaver J."/>
            <person name="Long T.M."/>
            <person name="Aerts A.L."/>
            <person name="Barry K."/>
            <person name="Choi C."/>
            <person name="Clum A."/>
            <person name="Coughlan A.Y."/>
            <person name="Deshpande S."/>
            <person name="Douglass A.P."/>
            <person name="Hanson S.J."/>
            <person name="Klenk H.-P."/>
            <person name="Labutti K."/>
            <person name="Lapidus A."/>
            <person name="Lindquist E."/>
            <person name="Lipzen A."/>
            <person name="Meier-Kolthoff J.P."/>
            <person name="Ohm R.A."/>
            <person name="Otillar R.P."/>
            <person name="Pangilinan J."/>
            <person name="Peng Y."/>
            <person name="Rokas A."/>
            <person name="Rosa C.A."/>
            <person name="Scheuner C."/>
            <person name="Sibirny A.A."/>
            <person name="Slot J.C."/>
            <person name="Stielow J.B."/>
            <person name="Sun H."/>
            <person name="Kurtzman C.P."/>
            <person name="Blackwell M."/>
            <person name="Grigoriev I.V."/>
            <person name="Jeffries T.W."/>
        </authorList>
    </citation>
    <scope>NUCLEOTIDE SEQUENCE [LARGE SCALE GENOMIC DNA]</scope>
    <source>
        <strain evidence="8">NRRL YB-2248</strain>
    </source>
</reference>
<protein>
    <recommendedName>
        <fullName evidence="9">Sister chromatid cohesion protein PDS5</fullName>
    </recommendedName>
</protein>
<evidence type="ECO:0000256" key="1">
    <source>
        <dbReference type="ARBA" id="ARBA00004123"/>
    </source>
</evidence>
<evidence type="ECO:0000256" key="4">
    <source>
        <dbReference type="ARBA" id="ARBA00023242"/>
    </source>
</evidence>
<dbReference type="GO" id="GO:0000785">
    <property type="term" value="C:chromatin"/>
    <property type="evidence" value="ECO:0007669"/>
    <property type="project" value="TreeGrafter"/>
</dbReference>
<dbReference type="GO" id="GO:0005634">
    <property type="term" value="C:nucleus"/>
    <property type="evidence" value="ECO:0007669"/>
    <property type="project" value="UniProtKB-SubCell"/>
</dbReference>
<keyword evidence="3" id="KW-0498">Mitosis</keyword>
<proteinExistence type="predicted"/>
<dbReference type="InterPro" id="IPR039776">
    <property type="entry name" value="Pds5"/>
</dbReference>
<dbReference type="Proteomes" id="UP000094801">
    <property type="component" value="Unassembled WGS sequence"/>
</dbReference>
<evidence type="ECO:0000313" key="7">
    <source>
        <dbReference type="EMBL" id="ODV83565.1"/>
    </source>
</evidence>
<dbReference type="SUPFAM" id="SSF48371">
    <property type="entry name" value="ARM repeat"/>
    <property type="match status" value="1"/>
</dbReference>
<keyword evidence="5" id="KW-0131">Cell cycle</keyword>
<keyword evidence="4" id="KW-0539">Nucleus</keyword>
<dbReference type="STRING" id="983967.A0A1E4SVN7"/>
<gene>
    <name evidence="7" type="ORF">CANARDRAFT_202839</name>
</gene>
<name>A0A1E4SVN7_9ASCO</name>
<evidence type="ECO:0000256" key="3">
    <source>
        <dbReference type="ARBA" id="ARBA00022776"/>
    </source>
</evidence>
<keyword evidence="2" id="KW-0132">Cell division</keyword>
<dbReference type="Gene3D" id="1.25.10.10">
    <property type="entry name" value="Leucine-rich Repeat Variant"/>
    <property type="match status" value="1"/>
</dbReference>
<dbReference type="AlphaFoldDB" id="A0A1E4SVN7"/>
<evidence type="ECO:0000256" key="6">
    <source>
        <dbReference type="SAM" id="MobiDB-lite"/>
    </source>
</evidence>
<dbReference type="PANTHER" id="PTHR12663">
    <property type="entry name" value="ANDROGEN INDUCED INHIBITOR OF PROLIFERATION AS3 / PDS5-RELATED"/>
    <property type="match status" value="1"/>
</dbReference>
<dbReference type="PANTHER" id="PTHR12663:SF0">
    <property type="entry name" value="PRECOCIOUS DISSOCIATION OF SISTERS 5, ISOFORM A"/>
    <property type="match status" value="1"/>
</dbReference>
<dbReference type="InterPro" id="IPR011989">
    <property type="entry name" value="ARM-like"/>
</dbReference>
<dbReference type="OrthoDB" id="200660at2759"/>
<dbReference type="InterPro" id="IPR016024">
    <property type="entry name" value="ARM-type_fold"/>
</dbReference>
<dbReference type="GO" id="GO:0007064">
    <property type="term" value="P:mitotic sister chromatid cohesion"/>
    <property type="evidence" value="ECO:0007669"/>
    <property type="project" value="InterPro"/>
</dbReference>
<dbReference type="Pfam" id="PF20168">
    <property type="entry name" value="PDS5"/>
    <property type="match status" value="1"/>
</dbReference>